<dbReference type="InterPro" id="IPR056548">
    <property type="entry name" value="HEAT_Nup120"/>
</dbReference>
<comment type="subcellular location">
    <subcellularLocation>
        <location evidence="1">Nucleus</location>
    </subcellularLocation>
</comment>
<evidence type="ECO:0000256" key="3">
    <source>
        <dbReference type="ARBA" id="ARBA00023242"/>
    </source>
</evidence>
<evidence type="ECO:0000256" key="2">
    <source>
        <dbReference type="ARBA" id="ARBA00022448"/>
    </source>
</evidence>
<evidence type="ECO:0000259" key="5">
    <source>
        <dbReference type="Pfam" id="PF23300"/>
    </source>
</evidence>
<evidence type="ECO:0008006" key="9">
    <source>
        <dbReference type="Google" id="ProtNLM"/>
    </source>
</evidence>
<dbReference type="InterPro" id="IPR056536">
    <property type="entry name" value="TPR_NUP160_C"/>
</dbReference>
<dbReference type="Proteomes" id="UP001497453">
    <property type="component" value="Chromosome 2"/>
</dbReference>
<dbReference type="InterPro" id="IPR021717">
    <property type="entry name" value="Nucleoporin_Nup160"/>
</dbReference>
<keyword evidence="3" id="KW-0539">Nucleus</keyword>
<keyword evidence="2" id="KW-0813">Transport</keyword>
<dbReference type="Pfam" id="PF23347">
    <property type="entry name" value="TPR_Nup160_C"/>
    <property type="match status" value="1"/>
</dbReference>
<keyword evidence="8" id="KW-1185">Reference proteome</keyword>
<accession>A0ABP1D5S9</accession>
<gene>
    <name evidence="7" type="ORF">GFSPODELE1_LOCUS3858</name>
</gene>
<name>A0ABP1D5S9_9APHY</name>
<evidence type="ECO:0000313" key="7">
    <source>
        <dbReference type="EMBL" id="CAL1702054.1"/>
    </source>
</evidence>
<feature type="domain" description="Nucleoporin nup120-like HEAT repeat" evidence="5">
    <location>
        <begin position="810"/>
        <end position="973"/>
    </location>
</feature>
<evidence type="ECO:0000259" key="4">
    <source>
        <dbReference type="Pfam" id="PF11715"/>
    </source>
</evidence>
<dbReference type="PANTHER" id="PTHR21286:SF0">
    <property type="entry name" value="NUCLEAR PORE COMPLEX PROTEIN NUP160"/>
    <property type="match status" value="1"/>
</dbReference>
<evidence type="ECO:0000313" key="8">
    <source>
        <dbReference type="Proteomes" id="UP001497453"/>
    </source>
</evidence>
<organism evidence="7 8">
    <name type="scientific">Somion occarium</name>
    <dbReference type="NCBI Taxonomy" id="3059160"/>
    <lineage>
        <taxon>Eukaryota</taxon>
        <taxon>Fungi</taxon>
        <taxon>Dikarya</taxon>
        <taxon>Basidiomycota</taxon>
        <taxon>Agaricomycotina</taxon>
        <taxon>Agaricomycetes</taxon>
        <taxon>Polyporales</taxon>
        <taxon>Cerrenaceae</taxon>
        <taxon>Somion</taxon>
    </lineage>
</organism>
<sequence>MADNVLVATHLSPLYPPTQASSLVVLTKQSNAPLPLPAADADLPSEHATYSQIFDSPETGTILMRLLHGGLILELIALTHEVTPLRIVFPFIVLPCPSLLVWESRELHVIAFTNFGSLFRVVLPLQGGAILWHNTSIPGRKWWREYVVTKVHGNLSRSLVQVQGSYCVAVSLPDGSLLRLEARPLGNDSEDDQWDENIFHHTSLFNSLASFLHAGIPGASDIISLATLPQPTDIAYVWSLSRDRTLRLWTGIGCVAAKTLPSTSSGGQALTSPTSSKVPTLLQADPQRLLRAFVSQDSEVPYVIVFIPSESALNAGAFYVISTAHDYFQIAEVIDCSANSAHCHLQDFIVKDEVLYTLWDRQGQSVVQWVNVLANPAKTDGETEWRTATYPPEVELTPAYLDELLLSPGSLTDRYFEAIMRPGMFSDLTLKRALSQYTDACLSLHGEQPPQLNPLRTYTSLGENIAAVVGCTVQLTKDPRSGAPQYDQYWSALKRDWEGFIARCREIERSVRWPLSIGVAESHSGVLIVERERLASVVDPDTPLQLHRNFSLSVPVDPQYALLEILWMLRTKVGRRTMANLESKLVGISQQEVAFVYADIIQDTASSLSFKNDLDEGLDSWITGRLASVGNIQAATREVLDVIGGLIGVVKTEDEDAPDALLPSPNLEWRRALAASYATSSIHARYDLCITLVTLLFFLSEEVDQWDASLLEEIFVVFRGVAILRYASRQPVSTNSQGTGTEEEVIAGLRNMNVSSASPQYAPTISLIHRLIDQVDLRSSIPTAAHHFLDTTGVLSSLSATTATKDEVAFCERLRLLGYHEATRDSLAWFPRTPAVCYVSARLWIDEGRYDDAASFMETLAGVFGLNSGLSRDDREALEAVLPGGFYDSAFHFYLHAASLFKAAGVTSYEVTFSQLALSVAPSGLNTSSLWYNVIRGLIDLGLYQDSYATLLACPYDKLKRECISQLVYRMCEENAVDRLMSFNFAGLTTEVEEALSFKVRNADPRIRPFYSRILYTWHVSRGDFRNAAAVMYQRARKLGTLYDNPADFDALAELQLEAYVVSINALSLIDPASAWFVMPLTNGHDREPRKRKKLSVHVPESKYAFGKKDAEIVQLADIQYEHALLDAQMELNGRDPHFISAGGLSLSPSALVLKLAQLNRFNTAMATARNLDVDMSDVFAHLTNQCIRLERYLDDVMSEDTSDWLLTDKASSWPGTYADRGWRYLRNSLEKHDGPHTDFSYSKVVFETLLAFDRSSTPPPWLVQSLERHHPEFLIRAFLRYDLLEFALEQVLSLMHKSDARLATEQPRGNFVTWLPYTLIDQVLLAADSQDDLSSRARSFVQELRAEIASRLKRVQKFGQATQ</sequence>
<evidence type="ECO:0000259" key="6">
    <source>
        <dbReference type="Pfam" id="PF23347"/>
    </source>
</evidence>
<dbReference type="PANTHER" id="PTHR21286">
    <property type="entry name" value="NUCLEAR PORE COMPLEX PROTEIN NUP160"/>
    <property type="match status" value="1"/>
</dbReference>
<dbReference type="InterPro" id="IPR059141">
    <property type="entry name" value="Beta-prop_Nup120_160"/>
</dbReference>
<evidence type="ECO:0000256" key="1">
    <source>
        <dbReference type="ARBA" id="ARBA00004123"/>
    </source>
</evidence>
<protein>
    <recommendedName>
        <fullName evidence="9">Nuclear pore complex protein Nup160</fullName>
    </recommendedName>
</protein>
<feature type="domain" description="NUP160 C-terminal TPR" evidence="6">
    <location>
        <begin position="1116"/>
        <end position="1358"/>
    </location>
</feature>
<feature type="domain" description="Nucleoporin Nup120/160 beta-propeller" evidence="4">
    <location>
        <begin position="61"/>
        <end position="537"/>
    </location>
</feature>
<dbReference type="Pfam" id="PF23300">
    <property type="entry name" value="HEAT_Nup120"/>
    <property type="match status" value="1"/>
</dbReference>
<dbReference type="Pfam" id="PF11715">
    <property type="entry name" value="Beta-prop_Nup120_160"/>
    <property type="match status" value="1"/>
</dbReference>
<proteinExistence type="predicted"/>
<dbReference type="EMBL" id="OZ037945">
    <property type="protein sequence ID" value="CAL1702054.1"/>
    <property type="molecule type" value="Genomic_DNA"/>
</dbReference>
<reference evidence="8" key="1">
    <citation type="submission" date="2024-04" db="EMBL/GenBank/DDBJ databases">
        <authorList>
            <person name="Shaw F."/>
            <person name="Minotto A."/>
        </authorList>
    </citation>
    <scope>NUCLEOTIDE SEQUENCE [LARGE SCALE GENOMIC DNA]</scope>
</reference>